<feature type="domain" description="DNA primase large subunit C-terminal" evidence="11">
    <location>
        <begin position="291"/>
        <end position="461"/>
    </location>
</feature>
<dbReference type="CDD" id="cd07322">
    <property type="entry name" value="PriL_PriS_Eukaryotic"/>
    <property type="match status" value="1"/>
</dbReference>
<dbReference type="Pfam" id="PF26466">
    <property type="entry name" value="DNA_primase_lrg_N"/>
    <property type="match status" value="1"/>
</dbReference>
<evidence type="ECO:0000256" key="5">
    <source>
        <dbReference type="ARBA" id="ARBA00022515"/>
    </source>
</evidence>
<dbReference type="GO" id="GO:0051539">
    <property type="term" value="F:4 iron, 4 sulfur cluster binding"/>
    <property type="evidence" value="ECO:0007669"/>
    <property type="project" value="UniProtKB-KW"/>
</dbReference>
<dbReference type="InterPro" id="IPR058560">
    <property type="entry name" value="DNA_primase_C"/>
</dbReference>
<dbReference type="GO" id="GO:0005658">
    <property type="term" value="C:alpha DNA polymerase:primase complex"/>
    <property type="evidence" value="ECO:0007669"/>
    <property type="project" value="TreeGrafter"/>
</dbReference>
<dbReference type="GO" id="GO:0003677">
    <property type="term" value="F:DNA binding"/>
    <property type="evidence" value="ECO:0007669"/>
    <property type="project" value="UniProtKB-KW"/>
</dbReference>
<dbReference type="GO" id="GO:0046872">
    <property type="term" value="F:metal ion binding"/>
    <property type="evidence" value="ECO:0007669"/>
    <property type="project" value="UniProtKB-KW"/>
</dbReference>
<comment type="caution">
    <text evidence="12">The sequence shown here is derived from an EMBL/GenBank/DDBJ whole genome shotgun (WGS) entry which is preliminary data.</text>
</comment>
<dbReference type="InterPro" id="IPR007238">
    <property type="entry name" value="DNA_primase_lsu_euk/arc"/>
</dbReference>
<dbReference type="Gene3D" id="1.20.930.80">
    <property type="match status" value="1"/>
</dbReference>
<reference evidence="13" key="1">
    <citation type="submission" date="2022-10" db="EMBL/GenBank/DDBJ databases">
        <title>Genome assembly of Pristionchus species.</title>
        <authorList>
            <person name="Yoshida K."/>
            <person name="Sommer R.J."/>
        </authorList>
    </citation>
    <scope>NUCLEOTIDE SEQUENCE [LARGE SCALE GENOMIC DNA]</scope>
    <source>
        <strain evidence="13">RS5460</strain>
    </source>
</reference>
<comment type="similarity">
    <text evidence="2">Belongs to the eukaryotic-type primase large subunit family.</text>
</comment>
<evidence type="ECO:0000256" key="6">
    <source>
        <dbReference type="ARBA" id="ARBA00022705"/>
    </source>
</evidence>
<keyword evidence="4" id="KW-0004">4Fe-4S</keyword>
<comment type="cofactor">
    <cofactor evidence="1">
        <name>[4Fe-4S] cluster</name>
        <dbReference type="ChEBI" id="CHEBI:49883"/>
    </cofactor>
</comment>
<evidence type="ECO:0000256" key="2">
    <source>
        <dbReference type="ARBA" id="ARBA00010564"/>
    </source>
</evidence>
<dbReference type="PANTHER" id="PTHR10537:SF3">
    <property type="entry name" value="DNA PRIMASE LARGE SUBUNIT"/>
    <property type="match status" value="1"/>
</dbReference>
<dbReference type="GO" id="GO:0006269">
    <property type="term" value="P:DNA replication, synthesis of primer"/>
    <property type="evidence" value="ECO:0007669"/>
    <property type="project" value="UniProtKB-KW"/>
</dbReference>
<evidence type="ECO:0000256" key="9">
    <source>
        <dbReference type="ARBA" id="ARBA00023014"/>
    </source>
</evidence>
<evidence type="ECO:0000256" key="4">
    <source>
        <dbReference type="ARBA" id="ARBA00022485"/>
    </source>
</evidence>
<organism evidence="12 13">
    <name type="scientific">Pristionchus mayeri</name>
    <dbReference type="NCBI Taxonomy" id="1317129"/>
    <lineage>
        <taxon>Eukaryota</taxon>
        <taxon>Metazoa</taxon>
        <taxon>Ecdysozoa</taxon>
        <taxon>Nematoda</taxon>
        <taxon>Chromadorea</taxon>
        <taxon>Rhabditida</taxon>
        <taxon>Rhabditina</taxon>
        <taxon>Diplogasteromorpha</taxon>
        <taxon>Diplogasteroidea</taxon>
        <taxon>Neodiplogasteridae</taxon>
        <taxon>Pristionchus</taxon>
    </lineage>
</organism>
<keyword evidence="8" id="KW-0408">Iron</keyword>
<dbReference type="InterPro" id="IPR016558">
    <property type="entry name" value="DNA_primase_lsu_euk"/>
</dbReference>
<name>A0AAN5D4H6_9BILA</name>
<proteinExistence type="inferred from homology"/>
<evidence type="ECO:0000313" key="12">
    <source>
        <dbReference type="EMBL" id="GMR55937.1"/>
    </source>
</evidence>
<keyword evidence="6" id="KW-0235">DNA replication</keyword>
<evidence type="ECO:0000256" key="3">
    <source>
        <dbReference type="ARBA" id="ARBA00019038"/>
    </source>
</evidence>
<evidence type="ECO:0000256" key="7">
    <source>
        <dbReference type="ARBA" id="ARBA00022723"/>
    </source>
</evidence>
<dbReference type="PANTHER" id="PTHR10537">
    <property type="entry name" value="DNA PRIMASE LARGE SUBUNIT"/>
    <property type="match status" value="1"/>
</dbReference>
<dbReference type="AlphaFoldDB" id="A0AAN5D4H6"/>
<dbReference type="Proteomes" id="UP001328107">
    <property type="component" value="Unassembled WGS sequence"/>
</dbReference>
<evidence type="ECO:0000256" key="10">
    <source>
        <dbReference type="ARBA" id="ARBA00023125"/>
    </source>
</evidence>
<keyword evidence="13" id="KW-1185">Reference proteome</keyword>
<keyword evidence="7" id="KW-0479">Metal-binding</keyword>
<keyword evidence="9" id="KW-0411">Iron-sulfur</keyword>
<evidence type="ECO:0000256" key="8">
    <source>
        <dbReference type="ARBA" id="ARBA00023004"/>
    </source>
</evidence>
<dbReference type="GO" id="GO:0006270">
    <property type="term" value="P:DNA replication initiation"/>
    <property type="evidence" value="ECO:0007669"/>
    <property type="project" value="TreeGrafter"/>
</dbReference>
<dbReference type="EMBL" id="BTRK01000005">
    <property type="protein sequence ID" value="GMR55937.1"/>
    <property type="molecule type" value="Genomic_DNA"/>
</dbReference>
<keyword evidence="10" id="KW-0238">DNA-binding</keyword>
<evidence type="ECO:0000259" key="11">
    <source>
        <dbReference type="Pfam" id="PF04104"/>
    </source>
</evidence>
<evidence type="ECO:0000313" key="13">
    <source>
        <dbReference type="Proteomes" id="UP001328107"/>
    </source>
</evidence>
<keyword evidence="5" id="KW-0639">Primosome</keyword>
<evidence type="ECO:0000256" key="1">
    <source>
        <dbReference type="ARBA" id="ARBA00001966"/>
    </source>
</evidence>
<sequence length="487" mass="56241">MQFDNRSRRSKMLRDINATRANNQSFPSSGVGNLCMYDFAPIEEITLREFEEIAEQRLKALRKIEELKLRHEKGMFDEYKASMAKELNPIFKPCTLHQINNEELRKRIRRDDVIGHFALRLAFCRSPEDTKWFVTHEIELFRHRYMNETRAAILNFVTENKFDGGMINSDEREEHLKEFADSFGCSLEKVRLADIWAMDACDALELARKRKVFLSEGKAYLEYDSLITIIVQRLRANMYATMARANQYRGVIEEQDRLFPRLDRLTKGGCGGKDFNAAEGQSISRHQIDSASAQFFPLCMSGIQSHLRKNHHLKHGARRQYGLFLKAIGLSLEEALAFFREEFTHKMDSDKFEKQYAYNIRHMYGKEGKRQEYSAFSCASIILNNPPGPEDCHGCPYKHSSEERLRAALKAAKIKSEHIDEMVALSKINQFDKACTLHWEVSRGQEKGPLSTLITHPNQYYELAKEAAGGGPKVEVKTEVKMEISTQ</sequence>
<dbReference type="Pfam" id="PF04104">
    <property type="entry name" value="DNA_primase_lrg"/>
    <property type="match status" value="1"/>
</dbReference>
<accession>A0AAN5D4H6</accession>
<protein>
    <recommendedName>
        <fullName evidence="3">DNA primase large subunit</fullName>
    </recommendedName>
</protein>
<gene>
    <name evidence="12" type="ORF">PMAYCL1PPCAC_26132</name>
</gene>